<evidence type="ECO:0000256" key="1">
    <source>
        <dbReference type="SAM" id="Coils"/>
    </source>
</evidence>
<dbReference type="Proteomes" id="UP000180175">
    <property type="component" value="Chromosome"/>
</dbReference>
<dbReference type="RefSeq" id="WP_071318963.1">
    <property type="nucleotide sequence ID" value="NZ_CP063356.2"/>
</dbReference>
<evidence type="ECO:0000313" key="4">
    <source>
        <dbReference type="Proteomes" id="UP000180175"/>
    </source>
</evidence>
<sequence>MSQNEKYWEYRNRYNEIEKEISELYAEQRKMRDLMEHNCNHSNLELVNYSPIEVEMGIVDEDEVQYKCQDCWCYFNLKEAKEMNLI</sequence>
<evidence type="ECO:0000313" key="2">
    <source>
        <dbReference type="EMBL" id="OIJ06149.1"/>
    </source>
</evidence>
<keyword evidence="4" id="KW-1185">Reference proteome</keyword>
<feature type="coiled-coil region" evidence="1">
    <location>
        <begin position="7"/>
        <end position="34"/>
    </location>
</feature>
<reference evidence="2 4" key="1">
    <citation type="submission" date="2016-10" db="EMBL/GenBank/DDBJ databases">
        <title>Draft genome sequences of four alkaliphilic bacteria belonging to the Anaerobacillus genus.</title>
        <authorList>
            <person name="Bassil N.M."/>
            <person name="Lloyd J.R."/>
        </authorList>
    </citation>
    <scope>NUCLEOTIDE SEQUENCE [LARGE SCALE GENOMIC DNA]</scope>
    <source>
        <strain evidence="2 4">NB2006</strain>
    </source>
</reference>
<organism evidence="2 4">
    <name type="scientific">Anaerobacillus isosaccharinicus</name>
    <dbReference type="NCBI Taxonomy" id="1532552"/>
    <lineage>
        <taxon>Bacteria</taxon>
        <taxon>Bacillati</taxon>
        <taxon>Bacillota</taxon>
        <taxon>Bacilli</taxon>
        <taxon>Bacillales</taxon>
        <taxon>Bacillaceae</taxon>
        <taxon>Anaerobacillus</taxon>
    </lineage>
</organism>
<dbReference type="EMBL" id="CP063356">
    <property type="protein sequence ID" value="QOY37640.1"/>
    <property type="molecule type" value="Genomic_DNA"/>
</dbReference>
<protein>
    <submittedName>
        <fullName evidence="2">Uncharacterized protein</fullName>
    </submittedName>
</protein>
<reference evidence="3" key="4">
    <citation type="submission" date="2020-10" db="EMBL/GenBank/DDBJ databases">
        <authorList>
            <person name="Bassil N.M."/>
            <person name="Lloyd J.R."/>
        </authorList>
    </citation>
    <scope>NUCLEOTIDE SEQUENCE</scope>
    <source>
        <strain evidence="3">NB2006</strain>
    </source>
</reference>
<gene>
    <name evidence="3" type="ORF">AWH56_008685</name>
    <name evidence="2" type="ORF">AWH56_21435</name>
</gene>
<reference evidence="3 4" key="3">
    <citation type="journal article" date="2019" name="Int. J. Syst. Evol. Microbiol.">
        <title>Anaerobacillus isosaccharinicus sp. nov., an alkaliphilic bacterium which degrades isosaccharinic acid.</title>
        <authorList>
            <person name="Bassil N.M."/>
            <person name="Lloyd J.R."/>
        </authorList>
    </citation>
    <scope>NUCLEOTIDE SEQUENCE [LARGE SCALE GENOMIC DNA]</scope>
    <source>
        <strain evidence="3 4">NB2006</strain>
    </source>
</reference>
<keyword evidence="1" id="KW-0175">Coiled coil</keyword>
<name>A0A1S2L102_9BACI</name>
<evidence type="ECO:0000313" key="3">
    <source>
        <dbReference type="EMBL" id="QOY37640.1"/>
    </source>
</evidence>
<reference evidence="3 4" key="2">
    <citation type="journal article" date="2017" name="Genome Announc.">
        <title>Draft Genome Sequences of Four Alkaliphilic Bacteria Belonging to the Anaerobacillus Genus.</title>
        <authorList>
            <person name="Bassil N.M."/>
            <person name="Lloyd J.R."/>
        </authorList>
    </citation>
    <scope>NUCLEOTIDE SEQUENCE [LARGE SCALE GENOMIC DNA]</scope>
    <source>
        <strain evidence="3 4">NB2006</strain>
    </source>
</reference>
<dbReference type="KEGG" id="aia:AWH56_008685"/>
<dbReference type="AlphaFoldDB" id="A0A1S2L102"/>
<proteinExistence type="predicted"/>
<dbReference type="EMBL" id="LQXD01000186">
    <property type="protein sequence ID" value="OIJ06149.1"/>
    <property type="molecule type" value="Genomic_DNA"/>
</dbReference>
<accession>A0A1S2L102</accession>